<dbReference type="PANTHER" id="PTHR46401:SF2">
    <property type="entry name" value="GLYCOSYLTRANSFERASE WBBK-RELATED"/>
    <property type="match status" value="1"/>
</dbReference>
<feature type="domain" description="Glycosyltransferase subfamily 4-like N-terminal" evidence="2">
    <location>
        <begin position="23"/>
        <end position="190"/>
    </location>
</feature>
<dbReference type="Proteomes" id="UP001596410">
    <property type="component" value="Unassembled WGS sequence"/>
</dbReference>
<dbReference type="InterPro" id="IPR028098">
    <property type="entry name" value="Glyco_trans_4-like_N"/>
</dbReference>
<proteinExistence type="predicted"/>
<dbReference type="PANTHER" id="PTHR46401">
    <property type="entry name" value="GLYCOSYLTRANSFERASE WBBK-RELATED"/>
    <property type="match status" value="1"/>
</dbReference>
<keyword evidence="4" id="KW-1185">Reference proteome</keyword>
<dbReference type="SUPFAM" id="SSF53756">
    <property type="entry name" value="UDP-Glycosyltransferase/glycogen phosphorylase"/>
    <property type="match status" value="1"/>
</dbReference>
<organism evidence="3 4">
    <name type="scientific">Halobacillus seohaensis</name>
    <dbReference type="NCBI Taxonomy" id="447421"/>
    <lineage>
        <taxon>Bacteria</taxon>
        <taxon>Bacillati</taxon>
        <taxon>Bacillota</taxon>
        <taxon>Bacilli</taxon>
        <taxon>Bacillales</taxon>
        <taxon>Bacillaceae</taxon>
        <taxon>Halobacillus</taxon>
    </lineage>
</organism>
<accession>A0ABW2EJ84</accession>
<name>A0ABW2EJ84_9BACI</name>
<evidence type="ECO:0000259" key="2">
    <source>
        <dbReference type="Pfam" id="PF13439"/>
    </source>
</evidence>
<keyword evidence="3" id="KW-0328">Glycosyltransferase</keyword>
<dbReference type="RefSeq" id="WP_204711813.1">
    <property type="nucleotide sequence ID" value="NZ_JBHSZV010000026.1"/>
</dbReference>
<dbReference type="Gene3D" id="3.40.50.2000">
    <property type="entry name" value="Glycogen Phosphorylase B"/>
    <property type="match status" value="2"/>
</dbReference>
<evidence type="ECO:0000256" key="1">
    <source>
        <dbReference type="ARBA" id="ARBA00022679"/>
    </source>
</evidence>
<evidence type="ECO:0000313" key="4">
    <source>
        <dbReference type="Proteomes" id="UP001596410"/>
    </source>
</evidence>
<comment type="caution">
    <text evidence="3">The sequence shown here is derived from an EMBL/GenBank/DDBJ whole genome shotgun (WGS) entry which is preliminary data.</text>
</comment>
<protein>
    <submittedName>
        <fullName evidence="3">Glycosyltransferase</fullName>
        <ecNumber evidence="3">2.4.-.-</ecNumber>
    </submittedName>
</protein>
<dbReference type="EMBL" id="JBHSZV010000026">
    <property type="protein sequence ID" value="MFC7062337.1"/>
    <property type="molecule type" value="Genomic_DNA"/>
</dbReference>
<gene>
    <name evidence="3" type="ORF">ACFQIC_10750</name>
</gene>
<dbReference type="EC" id="2.4.-.-" evidence="3"/>
<keyword evidence="1 3" id="KW-0808">Transferase</keyword>
<sequence>MKILIVSPAFPPFSGVGAIRMNSLSKYLRDIGEQVIVLRNTPLSWGEQNLKAEVPEGIEIIDVDTSTKFNENSEIYTNKIIEICEKHSIDTIIYSVGPFYTVKVAPKIKKLLGVNYIIDFRDLWVYEYKGKKNIFKKIKNELLMYPNRFIEKEAVKSADYVVVVTNGDKRKMGKYYRNESDKIKTIFNGYEYLSESYYEKQENNKITLAALGKLGYYSKELLSLLFESIGELVESGVEININHIGEIESNVGVLLKTNNLPSSIYDCSGFVSYEDGMKMTKESDIGLIIATHPTALGTKVFDYISCNKPILFITSEAEELSKFIRNFDYGFICKSKEDIIETINYIVKNNITKLDNDNNKIRQYSRKYQNEKYYNLVKKVVFGG</sequence>
<evidence type="ECO:0000313" key="3">
    <source>
        <dbReference type="EMBL" id="MFC7062337.1"/>
    </source>
</evidence>
<reference evidence="4" key="1">
    <citation type="journal article" date="2019" name="Int. J. Syst. Evol. Microbiol.">
        <title>The Global Catalogue of Microorganisms (GCM) 10K type strain sequencing project: providing services to taxonomists for standard genome sequencing and annotation.</title>
        <authorList>
            <consortium name="The Broad Institute Genomics Platform"/>
            <consortium name="The Broad Institute Genome Sequencing Center for Infectious Disease"/>
            <person name="Wu L."/>
            <person name="Ma J."/>
        </authorList>
    </citation>
    <scope>NUCLEOTIDE SEQUENCE [LARGE SCALE GENOMIC DNA]</scope>
    <source>
        <strain evidence="4">CGMCC 4.1621</strain>
    </source>
</reference>
<dbReference type="GO" id="GO:0016757">
    <property type="term" value="F:glycosyltransferase activity"/>
    <property type="evidence" value="ECO:0007669"/>
    <property type="project" value="UniProtKB-KW"/>
</dbReference>
<dbReference type="Pfam" id="PF13439">
    <property type="entry name" value="Glyco_transf_4"/>
    <property type="match status" value="1"/>
</dbReference>